<dbReference type="GO" id="GO:0034976">
    <property type="term" value="P:response to endoplasmic reticulum stress"/>
    <property type="evidence" value="ECO:0007669"/>
    <property type="project" value="UniProtKB-ARBA"/>
</dbReference>
<sequence>MFPVVEERRDYITLALPPLQQQQQQQQKTTTTTSSSSSLLTTIRSWRRRWKQLPRLLRVVLGMVVTAAVVGLIYLTTHTPPSEPPSHLNALSPMENNLTPPPLPPLPPHLPGEREKETQAEESLRRDDHKHQPLLSGQEGADQIVPPPGLPQKRSGRQEAVVAAMKHAWKGYKTYAWGHDHLKPVSRSRNDWLRLGLTLVDALDTLWIMDLKEEFSEAREWISTQLNFNLNQDVNLFETTIRVLGGLLSTYHLTKEQLFLDKAVDLGDRLVAGFNSGSGVPFADVNLYSRRASKPRWGPDSSTSEVTTLQLEFRDLSRVTGKPIYEEKASFVSEHIHKLPKTDGLVPIFINAQTGQWRSHSTITLGARGDSYYEYLLKQWIQTGRTLDYLRDDYNQSVTGMEKHLASHTHPSRLLFFGELHGSTKNFVNKMDELTCYLPGTLALGTHYGMPKHHMDLAQQLMYTCVQTWLRQPTHLAPEITYFNIQPSPNNEDFYVKANDAHYLLRPETIESLWYLYHLTGNTTYQDWGWQLFQGIERYCRVDNGYTSIGNVRSATDTKQKDKMESFFLGETLKYLYLLFMEDQSAFSVDKWVFNTEAHPLPIYNN</sequence>
<keyword evidence="6 19" id="KW-0479">Metal-binding</keyword>
<dbReference type="PANTHER" id="PTHR11742">
    <property type="entry name" value="MANNOSYL-OLIGOSACCHARIDE ALPHA-1,2-MANNOSIDASE-RELATED"/>
    <property type="match status" value="1"/>
</dbReference>
<comment type="catalytic activity">
    <reaction evidence="15">
        <text>N(4)-(alpha-D-Man-(1-&gt;2)-alpha-D-Man-(1-&gt;2)-alpha-D-Man-(1-&gt;3)-[alpha-D-Man-(1-&gt;3)-[alpha-D-Man-(1-&gt;2)-alpha-D-Man-(1-&gt;6)]-alpha-D-Man-(1-&gt;6)]-beta-D-Man-(1-&gt;4)-beta-D-GlcNAc-(1-&gt;4)-beta-D-GlcNAc)-L-asparaginyl-[protein] (N-glucan mannose isomer 8A1,2,3B1,3) + 3 H2O = N(4)-(alpha-D-Man-(1-&gt;3)-[alpha-D-Man-(1-&gt;3)-[alpha-D-Man-(1-&gt;6)]-alpha-D-Man-(1-&gt;6)]-beta-D-Man-(1-&gt;4)-beta-D-GlcNAc-(1-&gt;4)-beta-D-GlcNAc)-L-asparaginyl-[protein] (N-glucan mannose isomer 5A1,2) + 3 beta-D-mannose</text>
        <dbReference type="Rhea" id="RHEA:56028"/>
        <dbReference type="Rhea" id="RHEA-COMP:14358"/>
        <dbReference type="Rhea" id="RHEA-COMP:14367"/>
        <dbReference type="ChEBI" id="CHEBI:15377"/>
        <dbReference type="ChEBI" id="CHEBI:28563"/>
        <dbReference type="ChEBI" id="CHEBI:59087"/>
        <dbReference type="ChEBI" id="CHEBI:60628"/>
        <dbReference type="EC" id="3.2.1.113"/>
    </reaction>
</comment>
<evidence type="ECO:0000256" key="19">
    <source>
        <dbReference type="PIRSR" id="PIRSR601382-2"/>
    </source>
</evidence>
<dbReference type="GO" id="GO:0004571">
    <property type="term" value="F:mannosyl-oligosaccharide 1,2-alpha-mannosidase activity"/>
    <property type="evidence" value="ECO:0007669"/>
    <property type="project" value="UniProtKB-EC"/>
</dbReference>
<feature type="active site" evidence="18">
    <location>
        <position position="508"/>
    </location>
</feature>
<dbReference type="InterPro" id="IPR001382">
    <property type="entry name" value="Glyco_hydro_47"/>
</dbReference>
<dbReference type="Gene3D" id="1.50.10.10">
    <property type="match status" value="1"/>
</dbReference>
<keyword evidence="8" id="KW-0256">Endoplasmic reticulum</keyword>
<evidence type="ECO:0000313" key="25">
    <source>
        <dbReference type="Proteomes" id="UP001286313"/>
    </source>
</evidence>
<feature type="active site" description="Proton donor" evidence="18">
    <location>
        <position position="238"/>
    </location>
</feature>
<evidence type="ECO:0000256" key="16">
    <source>
        <dbReference type="ARBA" id="ARBA00048605"/>
    </source>
</evidence>
<evidence type="ECO:0000256" key="6">
    <source>
        <dbReference type="ARBA" id="ARBA00022723"/>
    </source>
</evidence>
<evidence type="ECO:0000256" key="9">
    <source>
        <dbReference type="ARBA" id="ARBA00022837"/>
    </source>
</evidence>
<evidence type="ECO:0000256" key="20">
    <source>
        <dbReference type="PIRSR" id="PIRSR601382-3"/>
    </source>
</evidence>
<dbReference type="AlphaFoldDB" id="A0AAE1F0H1"/>
<reference evidence="24" key="1">
    <citation type="submission" date="2023-10" db="EMBL/GenBank/DDBJ databases">
        <title>Genome assemblies of two species of porcelain crab, Petrolisthes cinctipes and Petrolisthes manimaculis (Anomura: Porcellanidae).</title>
        <authorList>
            <person name="Angst P."/>
        </authorList>
    </citation>
    <scope>NUCLEOTIDE SEQUENCE</scope>
    <source>
        <strain evidence="24">PB745_01</strain>
        <tissue evidence="24">Gill</tissue>
    </source>
</reference>
<comment type="catalytic activity">
    <reaction evidence="16">
        <text>N(4)-(alpha-D-Man-(1-&gt;2)-alpha-D-Man-(1-&gt;2)-alpha-D-Man-(1-&gt;3)-[alpha-D-Man-(1-&gt;2)-alpha-D-Man-(1-&gt;3)-[alpha-D-Man-(1-&gt;2)-alpha-D-Man-(1-&gt;6)]-alpha-D-Man-(1-&gt;6)]-beta-D-Man-(1-&gt;4)-beta-D-GlcNAc-(1-&gt;4)-beta-D-GlcNAc)-L-asparaginyl-[protein] (N-glucan mannose isomer 9A1,2,3B1,2,3) + 4 H2O = N(4)-(alpha-D-Man-(1-&gt;3)-[alpha-D-Man-(1-&gt;3)-[alpha-D-Man-(1-&gt;6)]-alpha-D-Man-(1-&gt;6)]-beta-D-Man-(1-&gt;4)-beta-D-GlcNAc-(1-&gt;4)-beta-D-GlcNAc)-L-asparaginyl-[protein] (N-glucan mannose isomer 5A1,2) + 4 beta-D-mannose</text>
        <dbReference type="Rhea" id="RHEA:56008"/>
        <dbReference type="Rhea" id="RHEA-COMP:14356"/>
        <dbReference type="Rhea" id="RHEA-COMP:14367"/>
        <dbReference type="ChEBI" id="CHEBI:15377"/>
        <dbReference type="ChEBI" id="CHEBI:28563"/>
        <dbReference type="ChEBI" id="CHEBI:59087"/>
        <dbReference type="ChEBI" id="CHEBI:139493"/>
        <dbReference type="EC" id="3.2.1.113"/>
    </reaction>
</comment>
<comment type="similarity">
    <text evidence="4 21">Belongs to the glycosyl hydrolase 47 family.</text>
</comment>
<dbReference type="SUPFAM" id="SSF48225">
    <property type="entry name" value="Seven-hairpin glycosidases"/>
    <property type="match status" value="1"/>
</dbReference>
<keyword evidence="25" id="KW-1185">Reference proteome</keyword>
<evidence type="ECO:0000256" key="17">
    <source>
        <dbReference type="ARBA" id="ARBA00053655"/>
    </source>
</evidence>
<dbReference type="PRINTS" id="PR00747">
    <property type="entry name" value="GLYHDRLASE47"/>
</dbReference>
<evidence type="ECO:0000256" key="1">
    <source>
        <dbReference type="ARBA" id="ARBA00001913"/>
    </source>
</evidence>
<dbReference type="Pfam" id="PF01532">
    <property type="entry name" value="Glyco_hydro_47"/>
    <property type="match status" value="1"/>
</dbReference>
<organism evidence="24 25">
    <name type="scientific">Petrolisthes cinctipes</name>
    <name type="common">Flat porcelain crab</name>
    <dbReference type="NCBI Taxonomy" id="88211"/>
    <lineage>
        <taxon>Eukaryota</taxon>
        <taxon>Metazoa</taxon>
        <taxon>Ecdysozoa</taxon>
        <taxon>Arthropoda</taxon>
        <taxon>Crustacea</taxon>
        <taxon>Multicrustacea</taxon>
        <taxon>Malacostraca</taxon>
        <taxon>Eumalacostraca</taxon>
        <taxon>Eucarida</taxon>
        <taxon>Decapoda</taxon>
        <taxon>Pleocyemata</taxon>
        <taxon>Anomura</taxon>
        <taxon>Galatheoidea</taxon>
        <taxon>Porcellanidae</taxon>
        <taxon>Petrolisthes</taxon>
    </lineage>
</organism>
<name>A0AAE1F0H1_PETCI</name>
<evidence type="ECO:0000313" key="24">
    <source>
        <dbReference type="EMBL" id="KAK3864680.1"/>
    </source>
</evidence>
<evidence type="ECO:0000256" key="3">
    <source>
        <dbReference type="ARBA" id="ARBA00004922"/>
    </source>
</evidence>
<evidence type="ECO:0000256" key="5">
    <source>
        <dbReference type="ARBA" id="ARBA00022692"/>
    </source>
</evidence>
<dbReference type="FunFam" id="1.50.10.10:FF:000010">
    <property type="entry name" value="alpha-1,2-Mannosidase"/>
    <property type="match status" value="1"/>
</dbReference>
<proteinExistence type="inferred from homology"/>
<evidence type="ECO:0000256" key="22">
    <source>
        <dbReference type="SAM" id="MobiDB-lite"/>
    </source>
</evidence>
<evidence type="ECO:0000256" key="13">
    <source>
        <dbReference type="ARBA" id="ARBA00023157"/>
    </source>
</evidence>
<dbReference type="GO" id="GO:0005509">
    <property type="term" value="F:calcium ion binding"/>
    <property type="evidence" value="ECO:0007669"/>
    <property type="project" value="InterPro"/>
</dbReference>
<feature type="compositionally biased region" description="Basic and acidic residues" evidence="22">
    <location>
        <begin position="111"/>
        <end position="131"/>
    </location>
</feature>
<gene>
    <name evidence="24" type="ORF">Pcinc_029648</name>
</gene>
<feature type="transmembrane region" description="Helical" evidence="23">
    <location>
        <begin position="56"/>
        <end position="75"/>
    </location>
</feature>
<evidence type="ECO:0000256" key="15">
    <source>
        <dbReference type="ARBA" id="ARBA00047669"/>
    </source>
</evidence>
<evidence type="ECO:0000256" key="11">
    <source>
        <dbReference type="ARBA" id="ARBA00022989"/>
    </source>
</evidence>
<dbReference type="Proteomes" id="UP001286313">
    <property type="component" value="Unassembled WGS sequence"/>
</dbReference>
<comment type="function">
    <text evidence="17">Involved in glycoprotein quality control targeting of misfolded glycoproteins for degradation. It primarily trims a single alpha-1,2-linked mannose residue from Man(9)GlcNAc(2) to produce Man(8)GlcNAc(2), but at high enzyme concentrations, as found in the ER quality control compartment (ERQC), it further trims the carbohydrates to Man(5-6)GlcNAc(2).</text>
</comment>
<accession>A0AAE1F0H1</accession>
<dbReference type="InterPro" id="IPR050749">
    <property type="entry name" value="Glycosyl_Hydrolase_47"/>
</dbReference>
<evidence type="ECO:0000256" key="14">
    <source>
        <dbReference type="ARBA" id="ARBA00023295"/>
    </source>
</evidence>
<dbReference type="InterPro" id="IPR012341">
    <property type="entry name" value="6hp_glycosidase-like_sf"/>
</dbReference>
<protein>
    <recommendedName>
        <fullName evidence="21">alpha-1,2-Mannosidase</fullName>
        <ecNumber evidence="21">3.2.1.-</ecNumber>
    </recommendedName>
</protein>
<keyword evidence="13 20" id="KW-1015">Disulfide bond</keyword>
<dbReference type="PANTHER" id="PTHR11742:SF55">
    <property type="entry name" value="ENDOPLASMIC RETICULUM MANNOSYL-OLIGOSACCHARIDE 1,2-ALPHA-MANNOSIDASE"/>
    <property type="match status" value="1"/>
</dbReference>
<dbReference type="EMBL" id="JAWQEG010003742">
    <property type="protein sequence ID" value="KAK3864680.1"/>
    <property type="molecule type" value="Genomic_DNA"/>
</dbReference>
<comment type="subcellular location">
    <subcellularLocation>
        <location evidence="2">Endoplasmic reticulum membrane</location>
        <topology evidence="2">Single-pass type II membrane protein</topology>
    </subcellularLocation>
</comment>
<evidence type="ECO:0000256" key="18">
    <source>
        <dbReference type="PIRSR" id="PIRSR601382-1"/>
    </source>
</evidence>
<dbReference type="InterPro" id="IPR036026">
    <property type="entry name" value="Seven-hairpin_glycosidases"/>
</dbReference>
<dbReference type="EC" id="3.2.1.-" evidence="21"/>
<feature type="active site" evidence="18">
    <location>
        <position position="370"/>
    </location>
</feature>
<keyword evidence="14 21" id="KW-0326">Glycosidase</keyword>
<keyword evidence="7 21" id="KW-0378">Hydrolase</keyword>
<feature type="disulfide bond" evidence="20">
    <location>
        <begin position="436"/>
        <end position="465"/>
    </location>
</feature>
<evidence type="ECO:0000256" key="2">
    <source>
        <dbReference type="ARBA" id="ARBA00004648"/>
    </source>
</evidence>
<feature type="active site" description="Proton donor" evidence="18">
    <location>
        <position position="479"/>
    </location>
</feature>
<keyword evidence="11 23" id="KW-1133">Transmembrane helix</keyword>
<evidence type="ECO:0000256" key="12">
    <source>
        <dbReference type="ARBA" id="ARBA00023136"/>
    </source>
</evidence>
<dbReference type="GO" id="GO:0005789">
    <property type="term" value="C:endoplasmic reticulum membrane"/>
    <property type="evidence" value="ECO:0007669"/>
    <property type="project" value="UniProtKB-SubCell"/>
</dbReference>
<feature type="region of interest" description="Disordered" evidence="22">
    <location>
        <begin position="81"/>
        <end position="154"/>
    </location>
</feature>
<keyword evidence="5 23" id="KW-0812">Transmembrane</keyword>
<evidence type="ECO:0000256" key="4">
    <source>
        <dbReference type="ARBA" id="ARBA00007658"/>
    </source>
</evidence>
<keyword evidence="12 23" id="KW-0472">Membrane</keyword>
<evidence type="ECO:0000256" key="23">
    <source>
        <dbReference type="SAM" id="Phobius"/>
    </source>
</evidence>
<dbReference type="GO" id="GO:0010498">
    <property type="term" value="P:proteasomal protein catabolic process"/>
    <property type="evidence" value="ECO:0007669"/>
    <property type="project" value="UniProtKB-ARBA"/>
</dbReference>
<dbReference type="GO" id="GO:0005975">
    <property type="term" value="P:carbohydrate metabolic process"/>
    <property type="evidence" value="ECO:0007669"/>
    <property type="project" value="InterPro"/>
</dbReference>
<evidence type="ECO:0000256" key="8">
    <source>
        <dbReference type="ARBA" id="ARBA00022824"/>
    </source>
</evidence>
<comment type="caution">
    <text evidence="24">The sequence shown here is derived from an EMBL/GenBank/DDBJ whole genome shotgun (WGS) entry which is preliminary data.</text>
</comment>
<comment type="cofactor">
    <cofactor evidence="1 19">
        <name>Ca(2+)</name>
        <dbReference type="ChEBI" id="CHEBI:29108"/>
    </cofactor>
</comment>
<feature type="binding site" evidence="19">
    <location>
        <position position="596"/>
    </location>
    <ligand>
        <name>Ca(2+)</name>
        <dbReference type="ChEBI" id="CHEBI:29108"/>
    </ligand>
</feature>
<keyword evidence="9 19" id="KW-0106">Calcium</keyword>
<evidence type="ECO:0000256" key="21">
    <source>
        <dbReference type="RuleBase" id="RU361193"/>
    </source>
</evidence>
<comment type="pathway">
    <text evidence="3">Protein modification; protein glycosylation.</text>
</comment>
<evidence type="ECO:0000256" key="7">
    <source>
        <dbReference type="ARBA" id="ARBA00022801"/>
    </source>
</evidence>
<keyword evidence="10" id="KW-0735">Signal-anchor</keyword>
<feature type="compositionally biased region" description="Pro residues" evidence="22">
    <location>
        <begin position="99"/>
        <end position="110"/>
    </location>
</feature>
<evidence type="ECO:0000256" key="10">
    <source>
        <dbReference type="ARBA" id="ARBA00022968"/>
    </source>
</evidence>
<feature type="region of interest" description="Disordered" evidence="22">
    <location>
        <begin position="18"/>
        <end position="38"/>
    </location>
</feature>